<dbReference type="SUPFAM" id="SSF55120">
    <property type="entry name" value="Pseudouridine synthase"/>
    <property type="match status" value="1"/>
</dbReference>
<evidence type="ECO:0000313" key="5">
    <source>
        <dbReference type="EMBL" id="KGE85207.1"/>
    </source>
</evidence>
<dbReference type="CDD" id="cd02869">
    <property type="entry name" value="PseudoU_synth_RluA_like"/>
    <property type="match status" value="1"/>
</dbReference>
<reference evidence="5 6" key="1">
    <citation type="journal article" date="2014" name="Int. J. Syst. Evol. Microbiol.">
        <title>Phaeodactylibacter xiamenensis gen. nov., sp. nov., a member of the family Saprospiraceae isolated from the marine alga Phaeodactylum tricornutum.</title>
        <authorList>
            <person name="Chen Z.Jr."/>
            <person name="Lei X."/>
            <person name="Lai Q."/>
            <person name="Li Y."/>
            <person name="Zhang B."/>
            <person name="Zhang J."/>
            <person name="Zhang H."/>
            <person name="Yang L."/>
            <person name="Zheng W."/>
            <person name="Tian Y."/>
            <person name="Yu Z."/>
            <person name="Xu H.Jr."/>
            <person name="Zheng T."/>
        </authorList>
    </citation>
    <scope>NUCLEOTIDE SEQUENCE [LARGE SCALE GENOMIC DNA]</scope>
    <source>
        <strain evidence="5 6">KD52</strain>
    </source>
</reference>
<dbReference type="STRING" id="1524460.IX84_29500"/>
<dbReference type="InterPro" id="IPR050188">
    <property type="entry name" value="RluA_PseudoU_synthase"/>
</dbReference>
<dbReference type="InterPro" id="IPR006224">
    <property type="entry name" value="PsdUridine_synth_RluA-like_CS"/>
</dbReference>
<protein>
    <recommendedName>
        <fullName evidence="3">Pseudouridine synthase</fullName>
        <ecNumber evidence="3">5.4.99.-</ecNumber>
    </recommendedName>
</protein>
<comment type="similarity">
    <text evidence="1 3">Belongs to the pseudouridine synthase RluA family.</text>
</comment>
<name>A0A098S208_9BACT</name>
<dbReference type="PANTHER" id="PTHR21600:SF87">
    <property type="entry name" value="RNA PSEUDOURIDYLATE SYNTHASE DOMAIN-CONTAINING PROTEIN 1"/>
    <property type="match status" value="1"/>
</dbReference>
<dbReference type="EMBL" id="JPOS01000092">
    <property type="protein sequence ID" value="KGE85207.1"/>
    <property type="molecule type" value="Genomic_DNA"/>
</dbReference>
<dbReference type="Proteomes" id="UP000029736">
    <property type="component" value="Unassembled WGS sequence"/>
</dbReference>
<dbReference type="NCBIfam" id="TIGR00005">
    <property type="entry name" value="rluA_subfam"/>
    <property type="match status" value="1"/>
</dbReference>
<dbReference type="GO" id="GO:0003723">
    <property type="term" value="F:RNA binding"/>
    <property type="evidence" value="ECO:0007669"/>
    <property type="project" value="InterPro"/>
</dbReference>
<evidence type="ECO:0000256" key="2">
    <source>
        <dbReference type="PIRSR" id="PIRSR606225-1"/>
    </source>
</evidence>
<dbReference type="EC" id="5.4.99.-" evidence="3"/>
<dbReference type="InterPro" id="IPR020103">
    <property type="entry name" value="PsdUridine_synth_cat_dom_sf"/>
</dbReference>
<dbReference type="OrthoDB" id="9796412at2"/>
<evidence type="ECO:0000259" key="4">
    <source>
        <dbReference type="Pfam" id="PF00849"/>
    </source>
</evidence>
<dbReference type="InterPro" id="IPR006225">
    <property type="entry name" value="PsdUridine_synth_RluC/D"/>
</dbReference>
<keyword evidence="3" id="KW-0413">Isomerase</keyword>
<dbReference type="GO" id="GO:0140098">
    <property type="term" value="F:catalytic activity, acting on RNA"/>
    <property type="evidence" value="ECO:0007669"/>
    <property type="project" value="UniProtKB-ARBA"/>
</dbReference>
<feature type="domain" description="Pseudouridine synthase RsuA/RluA-like" evidence="4">
    <location>
        <begin position="14"/>
        <end position="161"/>
    </location>
</feature>
<dbReference type="Gene3D" id="3.30.2350.10">
    <property type="entry name" value="Pseudouridine synthase"/>
    <property type="match status" value="1"/>
</dbReference>
<comment type="catalytic activity">
    <reaction evidence="3">
        <text>a uridine in RNA = a pseudouridine in RNA</text>
        <dbReference type="Rhea" id="RHEA:48348"/>
        <dbReference type="Rhea" id="RHEA-COMP:12068"/>
        <dbReference type="Rhea" id="RHEA-COMP:12069"/>
        <dbReference type="ChEBI" id="CHEBI:65314"/>
        <dbReference type="ChEBI" id="CHEBI:65315"/>
    </reaction>
</comment>
<evidence type="ECO:0000256" key="1">
    <source>
        <dbReference type="ARBA" id="ARBA00010876"/>
    </source>
</evidence>
<comment type="caution">
    <text evidence="5">The sequence shown here is derived from an EMBL/GenBank/DDBJ whole genome shotgun (WGS) entry which is preliminary data.</text>
</comment>
<dbReference type="AlphaFoldDB" id="A0A098S208"/>
<comment type="function">
    <text evidence="3">Responsible for synthesis of pseudouridine from uracil.</text>
</comment>
<dbReference type="GO" id="GO:0009982">
    <property type="term" value="F:pseudouridine synthase activity"/>
    <property type="evidence" value="ECO:0007669"/>
    <property type="project" value="InterPro"/>
</dbReference>
<keyword evidence="6" id="KW-1185">Reference proteome</keyword>
<dbReference type="RefSeq" id="WP_044229264.1">
    <property type="nucleotide sequence ID" value="NZ_JBKAGJ010000011.1"/>
</dbReference>
<proteinExistence type="inferred from homology"/>
<gene>
    <name evidence="5" type="ORF">IX84_29500</name>
</gene>
<dbReference type="InterPro" id="IPR006145">
    <property type="entry name" value="PsdUridine_synth_RsuA/RluA"/>
</dbReference>
<feature type="active site" evidence="2">
    <location>
        <position position="57"/>
    </location>
</feature>
<sequence length="245" mass="27696">MPKYQPEILHQDNDLLVVNKPAGLLTLPDRFKPAEKPNLKTQLDQLFGKVWTVHRLDRETSGLLVFALNEESHRSLSQQFQERTVEKAYSAILDGCPAEAEGTIDRPIGPNPAKPGQMMVVRKGKPSVTHYKVLESFRQFALAEFRIETGRTHQIRVHAAAIGHPLAVDAFYGRREALYLSEIKTRGFQLGKTSEERPLLSRIALHSSRLSFVHPGSQQPLLIEAPMPKDLRTVLNQLRKWGKTP</sequence>
<evidence type="ECO:0000313" key="6">
    <source>
        <dbReference type="Proteomes" id="UP000029736"/>
    </source>
</evidence>
<evidence type="ECO:0000256" key="3">
    <source>
        <dbReference type="RuleBase" id="RU362028"/>
    </source>
</evidence>
<dbReference type="PANTHER" id="PTHR21600">
    <property type="entry name" value="MITOCHONDRIAL RNA PSEUDOURIDINE SYNTHASE"/>
    <property type="match status" value="1"/>
</dbReference>
<accession>A0A098S208</accession>
<dbReference type="PROSITE" id="PS01129">
    <property type="entry name" value="PSI_RLU"/>
    <property type="match status" value="1"/>
</dbReference>
<organism evidence="5 6">
    <name type="scientific">Phaeodactylibacter xiamenensis</name>
    <dbReference type="NCBI Taxonomy" id="1524460"/>
    <lineage>
        <taxon>Bacteria</taxon>
        <taxon>Pseudomonadati</taxon>
        <taxon>Bacteroidota</taxon>
        <taxon>Saprospiria</taxon>
        <taxon>Saprospirales</taxon>
        <taxon>Haliscomenobacteraceae</taxon>
        <taxon>Phaeodactylibacter</taxon>
    </lineage>
</organism>
<dbReference type="Pfam" id="PF00849">
    <property type="entry name" value="PseudoU_synth_2"/>
    <property type="match status" value="1"/>
</dbReference>
<dbReference type="GO" id="GO:0000455">
    <property type="term" value="P:enzyme-directed rRNA pseudouridine synthesis"/>
    <property type="evidence" value="ECO:0007669"/>
    <property type="project" value="TreeGrafter"/>
</dbReference>